<evidence type="ECO:0000313" key="1">
    <source>
        <dbReference type="EMBL" id="OJK01832.1"/>
    </source>
</evidence>
<organism evidence="1 2">
    <name type="scientific">Aspergillus aculeatus (strain ATCC 16872 / CBS 172.66 / WB 5094)</name>
    <dbReference type="NCBI Taxonomy" id="690307"/>
    <lineage>
        <taxon>Eukaryota</taxon>
        <taxon>Fungi</taxon>
        <taxon>Dikarya</taxon>
        <taxon>Ascomycota</taxon>
        <taxon>Pezizomycotina</taxon>
        <taxon>Eurotiomycetes</taxon>
        <taxon>Eurotiomycetidae</taxon>
        <taxon>Eurotiales</taxon>
        <taxon>Aspergillaceae</taxon>
        <taxon>Aspergillus</taxon>
        <taxon>Aspergillus subgen. Circumdati</taxon>
    </lineage>
</organism>
<protein>
    <submittedName>
        <fullName evidence="1">Uncharacterized protein</fullName>
    </submittedName>
</protein>
<dbReference type="OrthoDB" id="3945550at2759"/>
<keyword evidence="2" id="KW-1185">Reference proteome</keyword>
<proteinExistence type="predicted"/>
<evidence type="ECO:0000313" key="2">
    <source>
        <dbReference type="Proteomes" id="UP000184546"/>
    </source>
</evidence>
<dbReference type="RefSeq" id="XP_020058171.1">
    <property type="nucleotide sequence ID" value="XM_020202374.1"/>
</dbReference>
<dbReference type="Proteomes" id="UP000184546">
    <property type="component" value="Unassembled WGS sequence"/>
</dbReference>
<sequence>MSSNEPIGITGTVNRQWNRVAGFYLSRHLTLHLESSTPEPPCRVLRLLDLTHILPHIRRLTLICQERRLNPVIRLVEKLHDFQQLDLLMCPTYPLELLGTVAVTHPHPRCRLSISPLLHTVQIVYPEDQHVPYAEHSDRALRDILRQVPYIRRLSLQLRPGRWPASRVYQNYYQWFRIQPTEGEMDPRSRTCLEVLTLPLSTTMTVEGFEAWSGVVNWQSLTAWVPGIIEDITVLSTIASQQPFRALQRLTLFLRPPRGIYPLANWTQAVQGMFDGLPPLIYLCLLGPYEPVLLLAVIHRHGPTLMELQLDRDRRRFQRGLTFGRLEQNGPVAPIFMAEVIAAAATPCTVLRTLRICVQLHRGHPVGAAAYDALGQLAALRMLHLILICLSAVVATDRPASELTPSPPRALTPLEQELLGGGCPKWMVRDQTINSAIDESLATAIFMRIQRGKPSDSPGRSHDNDKEMAGAWKMQLDDFSGMVRAENQYRPSPRHRTMRSADLEIFESIWPSNNAQTNKIWPLAWQSCRLQRDMFW</sequence>
<accession>A0A1L9WZZ2</accession>
<dbReference type="AlphaFoldDB" id="A0A1L9WZZ2"/>
<gene>
    <name evidence="1" type="ORF">ASPACDRAFT_50669</name>
</gene>
<dbReference type="EMBL" id="KV878973">
    <property type="protein sequence ID" value="OJK01832.1"/>
    <property type="molecule type" value="Genomic_DNA"/>
</dbReference>
<dbReference type="GeneID" id="30976188"/>
<name>A0A1L9WZZ2_ASPA1</name>
<dbReference type="OMA" id="ARIICEH"/>
<dbReference type="STRING" id="690307.A0A1L9WZZ2"/>
<dbReference type="VEuPathDB" id="FungiDB:ASPACDRAFT_50669"/>
<reference evidence="2" key="1">
    <citation type="journal article" date="2017" name="Genome Biol.">
        <title>Comparative genomics reveals high biological diversity and specific adaptations in the industrially and medically important fungal genus Aspergillus.</title>
        <authorList>
            <person name="de Vries R.P."/>
            <person name="Riley R."/>
            <person name="Wiebenga A."/>
            <person name="Aguilar-Osorio G."/>
            <person name="Amillis S."/>
            <person name="Uchima C.A."/>
            <person name="Anderluh G."/>
            <person name="Asadollahi M."/>
            <person name="Askin M."/>
            <person name="Barry K."/>
            <person name="Battaglia E."/>
            <person name="Bayram O."/>
            <person name="Benocci T."/>
            <person name="Braus-Stromeyer S.A."/>
            <person name="Caldana C."/>
            <person name="Canovas D."/>
            <person name="Cerqueira G.C."/>
            <person name="Chen F."/>
            <person name="Chen W."/>
            <person name="Choi C."/>
            <person name="Clum A."/>
            <person name="Dos Santos R.A."/>
            <person name="Damasio A.R."/>
            <person name="Diallinas G."/>
            <person name="Emri T."/>
            <person name="Fekete E."/>
            <person name="Flipphi M."/>
            <person name="Freyberg S."/>
            <person name="Gallo A."/>
            <person name="Gournas C."/>
            <person name="Habgood R."/>
            <person name="Hainaut M."/>
            <person name="Harispe M.L."/>
            <person name="Henrissat B."/>
            <person name="Hilden K.S."/>
            <person name="Hope R."/>
            <person name="Hossain A."/>
            <person name="Karabika E."/>
            <person name="Karaffa L."/>
            <person name="Karanyi Z."/>
            <person name="Krasevec N."/>
            <person name="Kuo A."/>
            <person name="Kusch H."/>
            <person name="LaButti K."/>
            <person name="Lagendijk E.L."/>
            <person name="Lapidus A."/>
            <person name="Levasseur A."/>
            <person name="Lindquist E."/>
            <person name="Lipzen A."/>
            <person name="Logrieco A.F."/>
            <person name="MacCabe A."/>
            <person name="Maekelae M.R."/>
            <person name="Malavazi I."/>
            <person name="Melin P."/>
            <person name="Meyer V."/>
            <person name="Mielnichuk N."/>
            <person name="Miskei M."/>
            <person name="Molnar A.P."/>
            <person name="Mule G."/>
            <person name="Ngan C.Y."/>
            <person name="Orejas M."/>
            <person name="Orosz E."/>
            <person name="Ouedraogo J.P."/>
            <person name="Overkamp K.M."/>
            <person name="Park H.-S."/>
            <person name="Perrone G."/>
            <person name="Piumi F."/>
            <person name="Punt P.J."/>
            <person name="Ram A.F."/>
            <person name="Ramon A."/>
            <person name="Rauscher S."/>
            <person name="Record E."/>
            <person name="Riano-Pachon D.M."/>
            <person name="Robert V."/>
            <person name="Roehrig J."/>
            <person name="Ruller R."/>
            <person name="Salamov A."/>
            <person name="Salih N.S."/>
            <person name="Samson R.A."/>
            <person name="Sandor E."/>
            <person name="Sanguinetti M."/>
            <person name="Schuetze T."/>
            <person name="Sepcic K."/>
            <person name="Shelest E."/>
            <person name="Sherlock G."/>
            <person name="Sophianopoulou V."/>
            <person name="Squina F.M."/>
            <person name="Sun H."/>
            <person name="Susca A."/>
            <person name="Todd R.B."/>
            <person name="Tsang A."/>
            <person name="Unkles S.E."/>
            <person name="van de Wiele N."/>
            <person name="van Rossen-Uffink D."/>
            <person name="Oliveira J.V."/>
            <person name="Vesth T.C."/>
            <person name="Visser J."/>
            <person name="Yu J.-H."/>
            <person name="Zhou M."/>
            <person name="Andersen M.R."/>
            <person name="Archer D.B."/>
            <person name="Baker S.E."/>
            <person name="Benoit I."/>
            <person name="Brakhage A.A."/>
            <person name="Braus G.H."/>
            <person name="Fischer R."/>
            <person name="Frisvad J.C."/>
            <person name="Goldman G.H."/>
            <person name="Houbraken J."/>
            <person name="Oakley B."/>
            <person name="Pocsi I."/>
            <person name="Scazzocchio C."/>
            <person name="Seiboth B."/>
            <person name="vanKuyk P.A."/>
            <person name="Wortman J."/>
            <person name="Dyer P.S."/>
            <person name="Grigoriev I.V."/>
        </authorList>
    </citation>
    <scope>NUCLEOTIDE SEQUENCE [LARGE SCALE GENOMIC DNA]</scope>
    <source>
        <strain evidence="2">ATCC 16872 / CBS 172.66 / WB 5094</strain>
    </source>
</reference>